<dbReference type="GO" id="GO:0046933">
    <property type="term" value="F:proton-transporting ATP synthase activity, rotational mechanism"/>
    <property type="evidence" value="ECO:0007669"/>
    <property type="project" value="InterPro"/>
</dbReference>
<keyword evidence="4" id="KW-1185">Reference proteome</keyword>
<dbReference type="InterPro" id="IPR006721">
    <property type="entry name" value="ATP_synth_F1_esu_mt"/>
</dbReference>
<accession>A0A454Y0K9</accession>
<name>A0A090M7M3_OSTTA</name>
<dbReference type="Pfam" id="PF04627">
    <property type="entry name" value="ATP-synt_Eps"/>
    <property type="match status" value="1"/>
</dbReference>
<dbReference type="FunCoup" id="A0A090M7M3">
    <property type="interactions" value="773"/>
</dbReference>
<accession>A0A1Y5ICV6</accession>
<organism evidence="2 4">
    <name type="scientific">Ostreococcus tauri</name>
    <name type="common">Marine green alga</name>
    <dbReference type="NCBI Taxonomy" id="70448"/>
    <lineage>
        <taxon>Eukaryota</taxon>
        <taxon>Viridiplantae</taxon>
        <taxon>Chlorophyta</taxon>
        <taxon>Mamiellophyceae</taxon>
        <taxon>Mamiellales</taxon>
        <taxon>Bathycoccaceae</taxon>
        <taxon>Ostreococcus</taxon>
    </lineage>
</organism>
<dbReference type="InParanoid" id="A0A090M7M3"/>
<evidence type="ECO:0000256" key="1">
    <source>
        <dbReference type="ARBA" id="ARBA00009502"/>
    </source>
</evidence>
<dbReference type="SUPFAM" id="SSF48690">
    <property type="entry name" value="Epsilon subunit of mitochondrial F1F0-ATP synthase"/>
    <property type="match status" value="1"/>
</dbReference>
<evidence type="ECO:0000313" key="4">
    <source>
        <dbReference type="Proteomes" id="UP000009170"/>
    </source>
</evidence>
<dbReference type="AlphaFoldDB" id="A0A090M7M3"/>
<dbReference type="CDD" id="cd12153">
    <property type="entry name" value="F1-ATPase_epsilon"/>
    <property type="match status" value="1"/>
</dbReference>
<dbReference type="PANTHER" id="PTHR12448">
    <property type="entry name" value="ATP SYNTHASE EPSILON CHAIN, MITOCHONDRIAL"/>
    <property type="match status" value="1"/>
</dbReference>
<protein>
    <submittedName>
        <fullName evidence="2">ATPase, F1 complex, epsilon subunit,mitochondrial</fullName>
    </submittedName>
    <submittedName>
        <fullName evidence="3">F-ATPase family transporter</fullName>
    </submittedName>
</protein>
<reference evidence="3" key="3">
    <citation type="submission" date="2017-04" db="EMBL/GenBank/DDBJ databases">
        <title>Population genomics of picophytoplankton unveils novel chromosome hypervariability.</title>
        <authorList>
            <consortium name="DOE Joint Genome Institute"/>
            <person name="Blanc-Mathieu R."/>
            <person name="Krasovec M."/>
            <person name="Hebrard M."/>
            <person name="Yau S."/>
            <person name="Desgranges E."/>
            <person name="Martin J."/>
            <person name="Schackwitz W."/>
            <person name="Kuo A."/>
            <person name="Salin G."/>
            <person name="Donnadieu C."/>
            <person name="Desdevises Y."/>
            <person name="Sanchez-Ferandin S."/>
            <person name="Moreau H."/>
            <person name="Rivals E."/>
            <person name="Grigoriev I.V."/>
            <person name="Grimsley N."/>
            <person name="Eyre-Walker A."/>
            <person name="Piganeau G."/>
        </authorList>
    </citation>
    <scope>NUCLEOTIDE SEQUENCE [LARGE SCALE GENOMIC DNA]</scope>
    <source>
        <strain evidence="3">RCC 1115</strain>
    </source>
</reference>
<dbReference type="GO" id="GO:0005743">
    <property type="term" value="C:mitochondrial inner membrane"/>
    <property type="evidence" value="ECO:0007669"/>
    <property type="project" value="InterPro"/>
</dbReference>
<reference evidence="2 4" key="1">
    <citation type="journal article" date="2006" name="Proc. Natl. Acad. Sci. U.S.A.">
        <title>Genome analysis of the smallest free-living eukaryote Ostreococcus tauri unveils many unique features.</title>
        <authorList>
            <person name="Derelle E."/>
            <person name="Ferraz C."/>
            <person name="Rombauts S."/>
            <person name="Rouze P."/>
            <person name="Worden A.Z."/>
            <person name="Robbens S."/>
            <person name="Partensky F."/>
            <person name="Degroeve S."/>
            <person name="Echeynie S."/>
            <person name="Cooke R."/>
            <person name="Saeys Y."/>
            <person name="Wuyts J."/>
            <person name="Jabbari K."/>
            <person name="Bowler C."/>
            <person name="Panaud O."/>
            <person name="Piegu B."/>
            <person name="Ball S.G."/>
            <person name="Ral J.-P."/>
            <person name="Bouget F.-Y."/>
            <person name="Piganeau G."/>
            <person name="De Baets B."/>
            <person name="Picard A."/>
            <person name="Delseny M."/>
            <person name="Demaille J."/>
            <person name="Van de Peer Y."/>
            <person name="Moreau H."/>
        </authorList>
    </citation>
    <scope>NUCLEOTIDE SEQUENCE [LARGE SCALE GENOMIC DNA]</scope>
    <source>
        <strain evidence="2 4">OTTH0595</strain>
    </source>
</reference>
<dbReference type="OrthoDB" id="269124at2759"/>
<reference evidence="2" key="2">
    <citation type="journal article" date="2014" name="BMC Genomics">
        <title>An improved genome of the model marine alga Ostreococcus tauri unfolds by assessing Illumina de novo assemblies.</title>
        <authorList>
            <person name="Blanc-Mathieu R."/>
            <person name="Verhelst B."/>
            <person name="Derelle E."/>
            <person name="Rombauts S."/>
            <person name="Bouget F.Y."/>
            <person name="Carre I."/>
            <person name="Chateau A."/>
            <person name="Eyre-Walker A."/>
            <person name="Grimsley N."/>
            <person name="Moreau H."/>
            <person name="Piegu B."/>
            <person name="Rivals E."/>
            <person name="Schackwitz W."/>
            <person name="Van de Peer Y."/>
            <person name="Piganeau G."/>
        </authorList>
    </citation>
    <scope>NUCLEOTIDE SEQUENCE</scope>
    <source>
        <strain evidence="2">RCC4221</strain>
    </source>
</reference>
<dbReference type="EMBL" id="KZ155778">
    <property type="protein sequence ID" value="OUS47408.1"/>
    <property type="molecule type" value="Genomic_DNA"/>
</dbReference>
<dbReference type="GO" id="GO:0042776">
    <property type="term" value="P:proton motive force-driven mitochondrial ATP synthesis"/>
    <property type="evidence" value="ECO:0007669"/>
    <property type="project" value="TreeGrafter"/>
</dbReference>
<proteinExistence type="inferred from homology"/>
<dbReference type="STRING" id="70448.A0A090M7M3"/>
<sequence length="71" mass="7767">MSSAAANSAAYWRIAGMSYLKYANACGEIVRQSLKEPFLSQAKARETVYYKMTEFASGKPGKAVITEVVPK</sequence>
<evidence type="ECO:0000313" key="3">
    <source>
        <dbReference type="EMBL" id="OUS47408.1"/>
    </source>
</evidence>
<dbReference type="Gene3D" id="1.10.1620.20">
    <property type="entry name" value="ATP synthase, F1 complex, epsilon subunit superfamily, mitochondrial"/>
    <property type="match status" value="1"/>
</dbReference>
<evidence type="ECO:0000313" key="2">
    <source>
        <dbReference type="EMBL" id="CEF98687.1"/>
    </source>
</evidence>
<comment type="similarity">
    <text evidence="1">Belongs to the eukaryotic ATPase epsilon family.</text>
</comment>
<dbReference type="GO" id="GO:0045259">
    <property type="term" value="C:proton-transporting ATP synthase complex"/>
    <property type="evidence" value="ECO:0007669"/>
    <property type="project" value="InterPro"/>
</dbReference>
<dbReference type="EMBL" id="CAID01000007">
    <property type="protein sequence ID" value="CEF98687.1"/>
    <property type="molecule type" value="Genomic_DNA"/>
</dbReference>
<dbReference type="PANTHER" id="PTHR12448:SF0">
    <property type="entry name" value="ATP SYNTHASE SUBUNIT EPSILON, MITOCHONDRIAL"/>
    <property type="match status" value="1"/>
</dbReference>
<gene>
    <name evidence="3" type="ORF">BE221DRAFT_190958</name>
    <name evidence="2" type="ORF">OT_ostta07g01990</name>
</gene>
<dbReference type="InterPro" id="IPR036742">
    <property type="entry name" value="ATP_synth_F1_esu_sf_mt"/>
</dbReference>
<dbReference type="Proteomes" id="UP000009170">
    <property type="component" value="Unassembled WGS sequence"/>
</dbReference>
<dbReference type="Proteomes" id="UP000195557">
    <property type="component" value="Unassembled WGS sequence"/>
</dbReference>
<accession>A0A090M7M3</accession>